<evidence type="ECO:0000313" key="4">
    <source>
        <dbReference type="EMBL" id="RKR30171.1"/>
    </source>
</evidence>
<evidence type="ECO:0000256" key="1">
    <source>
        <dbReference type="ARBA" id="ARBA00022857"/>
    </source>
</evidence>
<gene>
    <name evidence="4" type="ORF">C8D78_0491</name>
</gene>
<proteinExistence type="predicted"/>
<dbReference type="RefSeq" id="WP_120950665.1">
    <property type="nucleotide sequence ID" value="NZ_RBIR01000001.1"/>
</dbReference>
<dbReference type="Pfam" id="PF05368">
    <property type="entry name" value="NmrA"/>
    <property type="match status" value="1"/>
</dbReference>
<dbReference type="OrthoDB" id="9771302at2"/>
<organism evidence="4 5">
    <name type="scientific">Arthrobacter oryzae</name>
    <dbReference type="NCBI Taxonomy" id="409290"/>
    <lineage>
        <taxon>Bacteria</taxon>
        <taxon>Bacillati</taxon>
        <taxon>Actinomycetota</taxon>
        <taxon>Actinomycetes</taxon>
        <taxon>Micrococcales</taxon>
        <taxon>Micrococcaceae</taxon>
        <taxon>Arthrobacter</taxon>
    </lineage>
</organism>
<keyword evidence="1" id="KW-0521">NADP</keyword>
<feature type="domain" description="NmrA-like" evidence="3">
    <location>
        <begin position="10"/>
        <end position="232"/>
    </location>
</feature>
<protein>
    <submittedName>
        <fullName evidence="4">Uncharacterized protein YbjT (DUF2867 family)</fullName>
    </submittedName>
</protein>
<dbReference type="EMBL" id="RBIR01000001">
    <property type="protein sequence ID" value="RKR30171.1"/>
    <property type="molecule type" value="Genomic_DNA"/>
</dbReference>
<dbReference type="InterPro" id="IPR051609">
    <property type="entry name" value="NmrA/Isoflavone_reductase-like"/>
</dbReference>
<dbReference type="Proteomes" id="UP000276055">
    <property type="component" value="Unassembled WGS sequence"/>
</dbReference>
<dbReference type="GO" id="GO:0016491">
    <property type="term" value="F:oxidoreductase activity"/>
    <property type="evidence" value="ECO:0007669"/>
    <property type="project" value="UniProtKB-KW"/>
</dbReference>
<dbReference type="PANTHER" id="PTHR47706">
    <property type="entry name" value="NMRA-LIKE FAMILY PROTEIN"/>
    <property type="match status" value="1"/>
</dbReference>
<evidence type="ECO:0000259" key="3">
    <source>
        <dbReference type="Pfam" id="PF05368"/>
    </source>
</evidence>
<dbReference type="Gene3D" id="3.40.50.720">
    <property type="entry name" value="NAD(P)-binding Rossmann-like Domain"/>
    <property type="match status" value="1"/>
</dbReference>
<name>A0A495FN64_9MICC</name>
<evidence type="ECO:0000313" key="5">
    <source>
        <dbReference type="Proteomes" id="UP000276055"/>
    </source>
</evidence>
<dbReference type="Gene3D" id="3.90.25.10">
    <property type="entry name" value="UDP-galactose 4-epimerase, domain 1"/>
    <property type="match status" value="1"/>
</dbReference>
<accession>A0A495FN64</accession>
<reference evidence="4 5" key="1">
    <citation type="submission" date="2018-10" db="EMBL/GenBank/DDBJ databases">
        <title>Genomic Encyclopedia of Type Strains, Phase IV (KMG-IV): sequencing the most valuable type-strain genomes for metagenomic binning, comparative biology and taxonomic classification.</title>
        <authorList>
            <person name="Goeker M."/>
        </authorList>
    </citation>
    <scope>NUCLEOTIDE SEQUENCE [LARGE SCALE GENOMIC DNA]</scope>
    <source>
        <strain evidence="4 5">DSM 25586</strain>
    </source>
</reference>
<sequence>MTPTTPPPGTVLLAGATGDLGGRILRELLALGATVRVLTRPATSPARISELRTHGVEVIPAGYDDPASLRRACTDVDCVVSAINGLDGTIIGAQSRLLEAAASVGVPRFVPSDFSIDYRGIRPRSNRNLQLRRDFAERLDATQIRATSILNGAFTDMLSGQAPMILFSRHRVLFWSDPDQVLDFTTKDDTARYTAAAALDERAPRVLQIAGDQVTARTLASTMSELTGTRFRLLYAGSVGSLTAMSRAVKALMPASDDPFPPWQGMQYFASMFSGDANLRYISNDRYGSRTWTTARDVLEQHRPLS</sequence>
<dbReference type="InterPro" id="IPR008030">
    <property type="entry name" value="NmrA-like"/>
</dbReference>
<comment type="caution">
    <text evidence="4">The sequence shown here is derived from an EMBL/GenBank/DDBJ whole genome shotgun (WGS) entry which is preliminary data.</text>
</comment>
<dbReference type="InterPro" id="IPR036291">
    <property type="entry name" value="NAD(P)-bd_dom_sf"/>
</dbReference>
<dbReference type="CDD" id="cd05259">
    <property type="entry name" value="PCBER_SDR_a"/>
    <property type="match status" value="1"/>
</dbReference>
<dbReference type="PANTHER" id="PTHR47706:SF1">
    <property type="entry name" value="CIPA-LIKE, PUTATIVE (AFU_ORTHOLOGUE AFUA_1G12460)-RELATED"/>
    <property type="match status" value="1"/>
</dbReference>
<keyword evidence="2" id="KW-0560">Oxidoreductase</keyword>
<dbReference type="SUPFAM" id="SSF51735">
    <property type="entry name" value="NAD(P)-binding Rossmann-fold domains"/>
    <property type="match status" value="1"/>
</dbReference>
<dbReference type="AlphaFoldDB" id="A0A495FN64"/>
<dbReference type="InterPro" id="IPR045312">
    <property type="entry name" value="PCBER-like"/>
</dbReference>
<evidence type="ECO:0000256" key="2">
    <source>
        <dbReference type="ARBA" id="ARBA00023002"/>
    </source>
</evidence>